<gene>
    <name evidence="1" type="ORF">Poly41_65650</name>
</gene>
<dbReference type="EMBL" id="SJPV01000020">
    <property type="protein sequence ID" value="TWU30871.1"/>
    <property type="molecule type" value="Genomic_DNA"/>
</dbReference>
<reference evidence="1 2" key="1">
    <citation type="submission" date="2019-02" db="EMBL/GenBank/DDBJ databases">
        <title>Deep-cultivation of Planctomycetes and their phenomic and genomic characterization uncovers novel biology.</title>
        <authorList>
            <person name="Wiegand S."/>
            <person name="Jogler M."/>
            <person name="Boedeker C."/>
            <person name="Pinto D."/>
            <person name="Vollmers J."/>
            <person name="Rivas-Marin E."/>
            <person name="Kohn T."/>
            <person name="Peeters S.H."/>
            <person name="Heuer A."/>
            <person name="Rast P."/>
            <person name="Oberbeckmann S."/>
            <person name="Bunk B."/>
            <person name="Jeske O."/>
            <person name="Meyerdierks A."/>
            <person name="Storesund J.E."/>
            <person name="Kallscheuer N."/>
            <person name="Luecker S."/>
            <person name="Lage O.M."/>
            <person name="Pohl T."/>
            <person name="Merkel B.J."/>
            <person name="Hornburger P."/>
            <person name="Mueller R.-W."/>
            <person name="Bruemmer F."/>
            <person name="Labrenz M."/>
            <person name="Spormann A.M."/>
            <person name="Op Den Camp H."/>
            <person name="Overmann J."/>
            <person name="Amann R."/>
            <person name="Jetten M.S.M."/>
            <person name="Mascher T."/>
            <person name="Medema M.H."/>
            <person name="Devos D.P."/>
            <person name="Kaster A.-K."/>
            <person name="Ovreas L."/>
            <person name="Rohde M."/>
            <person name="Galperin M.Y."/>
            <person name="Jogler C."/>
        </authorList>
    </citation>
    <scope>NUCLEOTIDE SEQUENCE [LARGE SCALE GENOMIC DNA]</scope>
    <source>
        <strain evidence="1 2">Poly41</strain>
    </source>
</reference>
<proteinExistence type="predicted"/>
<evidence type="ECO:0008006" key="3">
    <source>
        <dbReference type="Google" id="ProtNLM"/>
    </source>
</evidence>
<name>A0A5C6D575_9BACT</name>
<evidence type="ECO:0000313" key="1">
    <source>
        <dbReference type="EMBL" id="TWU30871.1"/>
    </source>
</evidence>
<dbReference type="Proteomes" id="UP000319143">
    <property type="component" value="Unassembled WGS sequence"/>
</dbReference>
<protein>
    <recommendedName>
        <fullName evidence="3">PAS fold protein</fullName>
    </recommendedName>
</protein>
<dbReference type="OrthoDB" id="271452at2"/>
<sequence>MVAQVHPLYRYCVDRADVIVYINDWWLAFAKENNAPELDEKSVLGRLVWEFIADEPTRTLYQEIHEQVRSSGVPITVPFRCDSPTLQRYMQLTIGNHRDGQLLYESCLIRAVPQRRCAVLDSQQDRSNTFLTMCSFCKRSLIEPSGWLEMENIALKLRLYESQTVPGLRYTVCPVCATQLNDR</sequence>
<dbReference type="AlphaFoldDB" id="A0A5C6D575"/>
<comment type="caution">
    <text evidence="1">The sequence shown here is derived from an EMBL/GenBank/DDBJ whole genome shotgun (WGS) entry which is preliminary data.</text>
</comment>
<organism evidence="1 2">
    <name type="scientific">Novipirellula artificiosorum</name>
    <dbReference type="NCBI Taxonomy" id="2528016"/>
    <lineage>
        <taxon>Bacteria</taxon>
        <taxon>Pseudomonadati</taxon>
        <taxon>Planctomycetota</taxon>
        <taxon>Planctomycetia</taxon>
        <taxon>Pirellulales</taxon>
        <taxon>Pirellulaceae</taxon>
        <taxon>Novipirellula</taxon>
    </lineage>
</organism>
<dbReference type="RefSeq" id="WP_146531247.1">
    <property type="nucleotide sequence ID" value="NZ_SJPV01000020.1"/>
</dbReference>
<evidence type="ECO:0000313" key="2">
    <source>
        <dbReference type="Proteomes" id="UP000319143"/>
    </source>
</evidence>
<accession>A0A5C6D575</accession>
<keyword evidence="2" id="KW-1185">Reference proteome</keyword>